<dbReference type="EMBL" id="CM026422">
    <property type="protein sequence ID" value="KAG0586078.1"/>
    <property type="molecule type" value="Genomic_DNA"/>
</dbReference>
<comment type="caution">
    <text evidence="1">The sequence shown here is derived from an EMBL/GenBank/DDBJ whole genome shotgun (WGS) entry which is preliminary data.</text>
</comment>
<organism evidence="1 2">
    <name type="scientific">Ceratodon purpureus</name>
    <name type="common">Fire moss</name>
    <name type="synonym">Dicranum purpureum</name>
    <dbReference type="NCBI Taxonomy" id="3225"/>
    <lineage>
        <taxon>Eukaryota</taxon>
        <taxon>Viridiplantae</taxon>
        <taxon>Streptophyta</taxon>
        <taxon>Embryophyta</taxon>
        <taxon>Bryophyta</taxon>
        <taxon>Bryophytina</taxon>
        <taxon>Bryopsida</taxon>
        <taxon>Dicranidae</taxon>
        <taxon>Pseudoditrichales</taxon>
        <taxon>Ditrichaceae</taxon>
        <taxon>Ceratodon</taxon>
    </lineage>
</organism>
<protein>
    <submittedName>
        <fullName evidence="1">Uncharacterized protein</fullName>
    </submittedName>
</protein>
<dbReference type="Proteomes" id="UP000822688">
    <property type="component" value="Chromosome 2"/>
</dbReference>
<sequence length="370" mass="40464">MGATEVKCLQKEYSHFPPLHFVTAFGISLHFVPQAPQLFVSVPVLDSHPLVQSPSQLLNPGLHEYSHLPPLHFVTAFGISLHFVPQAPQLFVSVPVLDSHPLVQSPSQLLNPGLHEYSHLPPLHFVTAFGISLHFVPQAPQLLVSVPVLDSQPLVQSPSQLLNPGLQEYSHFPPLHFVTAFGISLHFVPQAPQLFVSVPVLDSHPLVQSPSQLLNPGLHEYSHLPPLHFVTAFGISLHFVPQAPQLFVSVPVLDSHPLVQSPSQLLNPGLHEYSHLPPLHFVTAFGISLHFVPQAPQLFVSVPVLDSHPLVQSPSQLLNPGLHEYSHLPPLHFVTAFGISLHFVPQAPQLLVSVPVLDSQPFAGFMSQSA</sequence>
<name>A0A8T0ITT9_CERPU</name>
<keyword evidence="2" id="KW-1185">Reference proteome</keyword>
<evidence type="ECO:0000313" key="1">
    <source>
        <dbReference type="EMBL" id="KAG0586078.1"/>
    </source>
</evidence>
<gene>
    <name evidence="1" type="ORF">KC19_2G062200</name>
</gene>
<reference evidence="1" key="1">
    <citation type="submission" date="2020-06" db="EMBL/GenBank/DDBJ databases">
        <title>WGS assembly of Ceratodon purpureus strain R40.</title>
        <authorList>
            <person name="Carey S.B."/>
            <person name="Jenkins J."/>
            <person name="Shu S."/>
            <person name="Lovell J.T."/>
            <person name="Sreedasyam A."/>
            <person name="Maumus F."/>
            <person name="Tiley G.P."/>
            <person name="Fernandez-Pozo N."/>
            <person name="Barry K."/>
            <person name="Chen C."/>
            <person name="Wang M."/>
            <person name="Lipzen A."/>
            <person name="Daum C."/>
            <person name="Saski C.A."/>
            <person name="Payton A.C."/>
            <person name="Mcbreen J.C."/>
            <person name="Conrad R.E."/>
            <person name="Kollar L.M."/>
            <person name="Olsson S."/>
            <person name="Huttunen S."/>
            <person name="Landis J.B."/>
            <person name="Wickett N.J."/>
            <person name="Johnson M.G."/>
            <person name="Rensing S.A."/>
            <person name="Grimwood J."/>
            <person name="Schmutz J."/>
            <person name="Mcdaniel S.F."/>
        </authorList>
    </citation>
    <scope>NUCLEOTIDE SEQUENCE</scope>
    <source>
        <strain evidence="1">R40</strain>
    </source>
</reference>
<accession>A0A8T0ITT9</accession>
<evidence type="ECO:0000313" key="2">
    <source>
        <dbReference type="Proteomes" id="UP000822688"/>
    </source>
</evidence>
<dbReference type="AlphaFoldDB" id="A0A8T0ITT9"/>
<proteinExistence type="predicted"/>